<comment type="caution">
    <text evidence="2">The sequence shown here is derived from an EMBL/GenBank/DDBJ whole genome shotgun (WGS) entry which is preliminary data.</text>
</comment>
<organism evidence="2 3">
    <name type="scientific">Aromatoleum toluolicum</name>
    <dbReference type="NCBI Taxonomy" id="90060"/>
    <lineage>
        <taxon>Bacteria</taxon>
        <taxon>Pseudomonadati</taxon>
        <taxon>Pseudomonadota</taxon>
        <taxon>Betaproteobacteria</taxon>
        <taxon>Rhodocyclales</taxon>
        <taxon>Rhodocyclaceae</taxon>
        <taxon>Aromatoleum</taxon>
    </lineage>
</organism>
<keyword evidence="3" id="KW-1185">Reference proteome</keyword>
<evidence type="ECO:0000313" key="2">
    <source>
        <dbReference type="EMBL" id="NMF97111.1"/>
    </source>
</evidence>
<dbReference type="Pfam" id="PF00563">
    <property type="entry name" value="EAL"/>
    <property type="match status" value="1"/>
</dbReference>
<reference evidence="2 3" key="1">
    <citation type="submission" date="2019-12" db="EMBL/GenBank/DDBJ databases">
        <title>Comparative genomics gives insights into the taxonomy of the Azoarcus-Aromatoleum group and reveals separate origins of nif in the plant-associated Azoarcus and non-plant-associated Aromatoleum sub-groups.</title>
        <authorList>
            <person name="Lafos M."/>
            <person name="Maluk M."/>
            <person name="Batista M."/>
            <person name="Junghare M."/>
            <person name="Carmona M."/>
            <person name="Faoro H."/>
            <person name="Cruz L.M."/>
            <person name="Battistoni F."/>
            <person name="De Souza E."/>
            <person name="Pedrosa F."/>
            <person name="Chen W.-M."/>
            <person name="Poole P.S."/>
            <person name="Dixon R.A."/>
            <person name="James E.K."/>
        </authorList>
    </citation>
    <scope>NUCLEOTIDE SEQUENCE [LARGE SCALE GENOMIC DNA]</scope>
    <source>
        <strain evidence="2 3">T</strain>
    </source>
</reference>
<sequence length="301" mass="34007">MHTTRNPPEHPHGWNWNQRRSVRPGRRLHQATDATAPSRLRIGRDLRHAVEHDEFVLHYQPEIDASTGHMVAAEALIRWQHPQLGMIRPNTFIPVAEDQGLIGKIGQWVLETACAQLHAWHAAGHDLRVAVNFSVEQLRRRDIADTVANALERFDLQPDDLVVEITESICMRANDRARENVARLAHLGIRLAIDDFGTGYSSLSYLKRMPVRILKIDRSFVVDLADGPDSTIVRNIISLAHELDLIVIVEGVETPAQHELLRVMGCDMVQGYLVGESLPPALFHDAFLAPRQHTIVEPERI</sequence>
<dbReference type="PROSITE" id="PS50883">
    <property type="entry name" value="EAL"/>
    <property type="match status" value="1"/>
</dbReference>
<dbReference type="Proteomes" id="UP000634522">
    <property type="component" value="Unassembled WGS sequence"/>
</dbReference>
<dbReference type="SUPFAM" id="SSF141868">
    <property type="entry name" value="EAL domain-like"/>
    <property type="match status" value="1"/>
</dbReference>
<dbReference type="InterPro" id="IPR001633">
    <property type="entry name" value="EAL_dom"/>
</dbReference>
<name>A0ABX1NCW3_9RHOO</name>
<feature type="domain" description="EAL" evidence="1">
    <location>
        <begin position="39"/>
        <end position="291"/>
    </location>
</feature>
<dbReference type="PANTHER" id="PTHR33121:SF79">
    <property type="entry name" value="CYCLIC DI-GMP PHOSPHODIESTERASE PDED-RELATED"/>
    <property type="match status" value="1"/>
</dbReference>
<dbReference type="RefSeq" id="WP_169138891.1">
    <property type="nucleotide sequence ID" value="NZ_WTVS01000011.1"/>
</dbReference>
<proteinExistence type="predicted"/>
<dbReference type="PANTHER" id="PTHR33121">
    <property type="entry name" value="CYCLIC DI-GMP PHOSPHODIESTERASE PDEF"/>
    <property type="match status" value="1"/>
</dbReference>
<dbReference type="SMART" id="SM00052">
    <property type="entry name" value="EAL"/>
    <property type="match status" value="1"/>
</dbReference>
<evidence type="ECO:0000313" key="3">
    <source>
        <dbReference type="Proteomes" id="UP000634522"/>
    </source>
</evidence>
<dbReference type="InterPro" id="IPR035919">
    <property type="entry name" value="EAL_sf"/>
</dbReference>
<evidence type="ECO:0000259" key="1">
    <source>
        <dbReference type="PROSITE" id="PS50883"/>
    </source>
</evidence>
<dbReference type="CDD" id="cd01948">
    <property type="entry name" value="EAL"/>
    <property type="match status" value="1"/>
</dbReference>
<dbReference type="Gene3D" id="3.20.20.450">
    <property type="entry name" value="EAL domain"/>
    <property type="match status" value="1"/>
</dbReference>
<dbReference type="EMBL" id="WTVS01000011">
    <property type="protein sequence ID" value="NMF97111.1"/>
    <property type="molecule type" value="Genomic_DNA"/>
</dbReference>
<dbReference type="InterPro" id="IPR050706">
    <property type="entry name" value="Cyclic-di-GMP_PDE-like"/>
</dbReference>
<protein>
    <submittedName>
        <fullName evidence="2">EAL domain-containing protein</fullName>
    </submittedName>
</protein>
<gene>
    <name evidence="2" type="ORF">GPA27_06890</name>
</gene>
<accession>A0ABX1NCW3</accession>